<feature type="compositionally biased region" description="Acidic residues" evidence="1">
    <location>
        <begin position="122"/>
        <end position="134"/>
    </location>
</feature>
<feature type="region of interest" description="Disordered" evidence="1">
    <location>
        <begin position="122"/>
        <end position="156"/>
    </location>
</feature>
<dbReference type="InParanoid" id="A0A5J5F2X7"/>
<evidence type="ECO:0000313" key="2">
    <source>
        <dbReference type="EMBL" id="KAA8910621.1"/>
    </source>
</evidence>
<sequence>MTVVQQIASREPTPTKEAQEVIKDLSSEGLSLEARLGIREAELKQVPSRKRPWKSSRKVVSTSRFATQKQRQGKGKAKAANPAAAKGKRRARRDEDVTEAQDGEVEREVDYLMRGLDSVMEVEEEAEEVEEDIPLAESSENAVRRAQRRAGRKERL</sequence>
<dbReference type="EMBL" id="VXIS01000044">
    <property type="protein sequence ID" value="KAA8910621.1"/>
    <property type="molecule type" value="Genomic_DNA"/>
</dbReference>
<evidence type="ECO:0000256" key="1">
    <source>
        <dbReference type="SAM" id="MobiDB-lite"/>
    </source>
</evidence>
<feature type="compositionally biased region" description="Basic residues" evidence="1">
    <location>
        <begin position="47"/>
        <end position="57"/>
    </location>
</feature>
<feature type="region of interest" description="Disordered" evidence="1">
    <location>
        <begin position="1"/>
        <end position="20"/>
    </location>
</feature>
<reference evidence="2 3" key="1">
    <citation type="submission" date="2019-09" db="EMBL/GenBank/DDBJ databases">
        <title>Draft genome of the ectomycorrhizal ascomycete Sphaerosporella brunnea.</title>
        <authorList>
            <consortium name="DOE Joint Genome Institute"/>
            <person name="Benucci G.M."/>
            <person name="Marozzi G."/>
            <person name="Antonielli L."/>
            <person name="Sanchez S."/>
            <person name="Marco P."/>
            <person name="Wang X."/>
            <person name="Falini L.B."/>
            <person name="Barry K."/>
            <person name="Haridas S."/>
            <person name="Lipzen A."/>
            <person name="Labutti K."/>
            <person name="Grigoriev I.V."/>
            <person name="Murat C."/>
            <person name="Martin F."/>
            <person name="Albertini E."/>
            <person name="Donnini D."/>
            <person name="Bonito G."/>
        </authorList>
    </citation>
    <scope>NUCLEOTIDE SEQUENCE [LARGE SCALE GENOMIC DNA]</scope>
    <source>
        <strain evidence="2 3">Sb_GMNB300</strain>
    </source>
</reference>
<dbReference type="Proteomes" id="UP000326924">
    <property type="component" value="Unassembled WGS sequence"/>
</dbReference>
<proteinExistence type="predicted"/>
<evidence type="ECO:0000313" key="3">
    <source>
        <dbReference type="Proteomes" id="UP000326924"/>
    </source>
</evidence>
<protein>
    <submittedName>
        <fullName evidence="2">Uncharacterized protein</fullName>
    </submittedName>
</protein>
<organism evidence="2 3">
    <name type="scientific">Sphaerosporella brunnea</name>
    <dbReference type="NCBI Taxonomy" id="1250544"/>
    <lineage>
        <taxon>Eukaryota</taxon>
        <taxon>Fungi</taxon>
        <taxon>Dikarya</taxon>
        <taxon>Ascomycota</taxon>
        <taxon>Pezizomycotina</taxon>
        <taxon>Pezizomycetes</taxon>
        <taxon>Pezizales</taxon>
        <taxon>Pyronemataceae</taxon>
        <taxon>Sphaerosporella</taxon>
    </lineage>
</organism>
<feature type="compositionally biased region" description="Basic residues" evidence="1">
    <location>
        <begin position="145"/>
        <end position="156"/>
    </location>
</feature>
<keyword evidence="3" id="KW-1185">Reference proteome</keyword>
<gene>
    <name evidence="2" type="ORF">FN846DRAFT_888294</name>
</gene>
<name>A0A5J5F2X7_9PEZI</name>
<accession>A0A5J5F2X7</accession>
<comment type="caution">
    <text evidence="2">The sequence shown here is derived from an EMBL/GenBank/DDBJ whole genome shotgun (WGS) entry which is preliminary data.</text>
</comment>
<feature type="region of interest" description="Disordered" evidence="1">
    <location>
        <begin position="43"/>
        <end position="110"/>
    </location>
</feature>
<dbReference type="AlphaFoldDB" id="A0A5J5F2X7"/>